<reference evidence="2 3" key="1">
    <citation type="journal article" date="2014" name="Am. J. Bot.">
        <title>Genome assembly and annotation for red clover (Trifolium pratense; Fabaceae).</title>
        <authorList>
            <person name="Istvanek J."/>
            <person name="Jaros M."/>
            <person name="Krenek A."/>
            <person name="Repkova J."/>
        </authorList>
    </citation>
    <scope>NUCLEOTIDE SEQUENCE [LARGE SCALE GENOMIC DNA]</scope>
    <source>
        <strain evidence="3">cv. Tatra</strain>
        <tissue evidence="2">Young leaves</tissue>
    </source>
</reference>
<comment type="caution">
    <text evidence="2">The sequence shown here is derived from an EMBL/GenBank/DDBJ whole genome shotgun (WGS) entry which is preliminary data.</text>
</comment>
<feature type="region of interest" description="Disordered" evidence="1">
    <location>
        <begin position="115"/>
        <end position="135"/>
    </location>
</feature>
<protein>
    <submittedName>
        <fullName evidence="2">Mediator of RNA polymerase II transcription subunit 12-like protein</fullName>
    </submittedName>
</protein>
<dbReference type="PANTHER" id="PTHR46567:SF1">
    <property type="entry name" value="MEDIATOR OF RNA POLYMERASE II TRANSCRIPTION SUBUNIT 12"/>
    <property type="match status" value="1"/>
</dbReference>
<evidence type="ECO:0000256" key="1">
    <source>
        <dbReference type="SAM" id="MobiDB-lite"/>
    </source>
</evidence>
<dbReference type="Proteomes" id="UP000236291">
    <property type="component" value="Unassembled WGS sequence"/>
</dbReference>
<dbReference type="ExpressionAtlas" id="A0A2K3LST5">
    <property type="expression patterns" value="baseline"/>
</dbReference>
<sequence length="229" mass="25037">MCDALAETGIADGPLLNEALQIYLTERCLILRSSPISSKSSKDGASIEEVKETISLLFGEFEGSVRRPTWPNYGKIDPVEGTPGCEECRRAKKQKLSEERSSFVPGDDDTWWVKKGSKPSEPLKVDQPQKTTKQVTKSRQKNVRKMSLAQLAASRIEGSQGPSTSHVCDNKVSCPHHRTAIDGDALRYENILVAADLIPEALSLAMHRTATIIASNARVSNLGATAFTR</sequence>
<evidence type="ECO:0000313" key="3">
    <source>
        <dbReference type="Proteomes" id="UP000236291"/>
    </source>
</evidence>
<gene>
    <name evidence="2" type="ORF">L195_g037625</name>
</gene>
<reference evidence="2 3" key="2">
    <citation type="journal article" date="2017" name="Front. Plant Sci.">
        <title>Gene Classification and Mining of Molecular Markers Useful in Red Clover (Trifolium pratense) Breeding.</title>
        <authorList>
            <person name="Istvanek J."/>
            <person name="Dluhosova J."/>
            <person name="Dluhos P."/>
            <person name="Patkova L."/>
            <person name="Nedelnik J."/>
            <person name="Repkova J."/>
        </authorList>
    </citation>
    <scope>NUCLEOTIDE SEQUENCE [LARGE SCALE GENOMIC DNA]</scope>
    <source>
        <strain evidence="3">cv. Tatra</strain>
        <tissue evidence="2">Young leaves</tissue>
    </source>
</reference>
<name>A0A2K3LST5_TRIPR</name>
<organism evidence="2 3">
    <name type="scientific">Trifolium pratense</name>
    <name type="common">Red clover</name>
    <dbReference type="NCBI Taxonomy" id="57577"/>
    <lineage>
        <taxon>Eukaryota</taxon>
        <taxon>Viridiplantae</taxon>
        <taxon>Streptophyta</taxon>
        <taxon>Embryophyta</taxon>
        <taxon>Tracheophyta</taxon>
        <taxon>Spermatophyta</taxon>
        <taxon>Magnoliopsida</taxon>
        <taxon>eudicotyledons</taxon>
        <taxon>Gunneridae</taxon>
        <taxon>Pentapetalae</taxon>
        <taxon>rosids</taxon>
        <taxon>fabids</taxon>
        <taxon>Fabales</taxon>
        <taxon>Fabaceae</taxon>
        <taxon>Papilionoideae</taxon>
        <taxon>50 kb inversion clade</taxon>
        <taxon>NPAAA clade</taxon>
        <taxon>Hologalegina</taxon>
        <taxon>IRL clade</taxon>
        <taxon>Trifolieae</taxon>
        <taxon>Trifolium</taxon>
    </lineage>
</organism>
<dbReference type="AlphaFoldDB" id="A0A2K3LST5"/>
<dbReference type="STRING" id="57577.A0A2K3LST5"/>
<dbReference type="PANTHER" id="PTHR46567">
    <property type="entry name" value="MEDIATOR OF RNA POLYMERASE II TRANSCRIPTION SUBUNIT 12"/>
    <property type="match status" value="1"/>
</dbReference>
<evidence type="ECO:0000313" key="2">
    <source>
        <dbReference type="EMBL" id="PNX81601.1"/>
    </source>
</evidence>
<accession>A0A2K3LST5</accession>
<proteinExistence type="predicted"/>
<feature type="non-terminal residue" evidence="2">
    <location>
        <position position="229"/>
    </location>
</feature>
<dbReference type="EMBL" id="ASHM01040228">
    <property type="protein sequence ID" value="PNX81601.1"/>
    <property type="molecule type" value="Genomic_DNA"/>
</dbReference>